<accession>A0A2N5S991</accession>
<name>A0A2N5S991_9BASI</name>
<evidence type="ECO:0000256" key="1">
    <source>
        <dbReference type="SAM" id="MobiDB-lite"/>
    </source>
</evidence>
<evidence type="ECO:0000313" key="3">
    <source>
        <dbReference type="Proteomes" id="UP000235392"/>
    </source>
</evidence>
<proteinExistence type="predicted"/>
<feature type="compositionally biased region" description="Polar residues" evidence="1">
    <location>
        <begin position="483"/>
        <end position="493"/>
    </location>
</feature>
<dbReference type="AlphaFoldDB" id="A0A2N5S991"/>
<feature type="region of interest" description="Disordered" evidence="1">
    <location>
        <begin position="442"/>
        <end position="499"/>
    </location>
</feature>
<feature type="region of interest" description="Disordered" evidence="1">
    <location>
        <begin position="145"/>
        <end position="229"/>
    </location>
</feature>
<evidence type="ECO:0000313" key="2">
    <source>
        <dbReference type="EMBL" id="PLW09797.1"/>
    </source>
</evidence>
<dbReference type="EMBL" id="PGCI01000991">
    <property type="protein sequence ID" value="PLW09797.1"/>
    <property type="molecule type" value="Genomic_DNA"/>
</dbReference>
<feature type="compositionally biased region" description="Acidic residues" evidence="1">
    <location>
        <begin position="146"/>
        <end position="161"/>
    </location>
</feature>
<organism evidence="2 3">
    <name type="scientific">Puccinia coronata f. sp. avenae</name>
    <dbReference type="NCBI Taxonomy" id="200324"/>
    <lineage>
        <taxon>Eukaryota</taxon>
        <taxon>Fungi</taxon>
        <taxon>Dikarya</taxon>
        <taxon>Basidiomycota</taxon>
        <taxon>Pucciniomycotina</taxon>
        <taxon>Pucciniomycetes</taxon>
        <taxon>Pucciniales</taxon>
        <taxon>Pucciniaceae</taxon>
        <taxon>Puccinia</taxon>
    </lineage>
</organism>
<feature type="compositionally biased region" description="Acidic residues" evidence="1">
    <location>
        <begin position="210"/>
        <end position="229"/>
    </location>
</feature>
<feature type="region of interest" description="Disordered" evidence="1">
    <location>
        <begin position="409"/>
        <end position="429"/>
    </location>
</feature>
<gene>
    <name evidence="2" type="ORF">PCASD_18157</name>
</gene>
<feature type="region of interest" description="Disordered" evidence="1">
    <location>
        <begin position="111"/>
        <end position="133"/>
    </location>
</feature>
<reference evidence="2 3" key="1">
    <citation type="submission" date="2017-11" db="EMBL/GenBank/DDBJ databases">
        <title>De novo assembly and phasing of dikaryotic genomes from two isolates of Puccinia coronata f. sp. avenae, the causal agent of oat crown rust.</title>
        <authorList>
            <person name="Miller M.E."/>
            <person name="Zhang Y."/>
            <person name="Omidvar V."/>
            <person name="Sperschneider J."/>
            <person name="Schwessinger B."/>
            <person name="Raley C."/>
            <person name="Palmer J.M."/>
            <person name="Garnica D."/>
            <person name="Upadhyaya N."/>
            <person name="Rathjen J."/>
            <person name="Taylor J.M."/>
            <person name="Park R.F."/>
            <person name="Dodds P.N."/>
            <person name="Hirsch C.D."/>
            <person name="Kianian S.F."/>
            <person name="Figueroa M."/>
        </authorList>
    </citation>
    <scope>NUCLEOTIDE SEQUENCE [LARGE SCALE GENOMIC DNA]</scope>
    <source>
        <strain evidence="2">12SD80</strain>
    </source>
</reference>
<comment type="caution">
    <text evidence="2">The sequence shown here is derived from an EMBL/GenBank/DDBJ whole genome shotgun (WGS) entry which is preliminary data.</text>
</comment>
<sequence length="499" mass="54576">MTSMPEVAGRNDDRYFGAVTGGPELVVRPLSGWNAQGVYSELSESSRRRLLAAVNNLSPADHDAVVTSRGHWHCLPETNAERLPGSDCAGRDRFRTGINFRGHYRVPVSNVIRPSGPDRASTAREPGKFEASFEGAMMNYEHDEGSYVEDSDEQQQQEEGDSEMRSRLEEEEGGRSRSYLRFSERVGVVGEETSGENGGHDHRVAGVGEVSEEGMGSEEGETEDISEDGDSLASATESEVLQKALDVLGLDIDGRVLPLSAEQDLLVQSLWIKPGATDLRPGLSATSTPSSLNNSKPCDPRSALAPHWIRRLDREVLFSPPSDPAEEEKLVTSIKKNLVAIVNNLSEDQWRYPPPPSFLPTSTSMTGSSSTNQEGLENGGGMWQEMHDAYLEREFNPLTLVRTHMADDEREVHPTQPPRELWMGEDEDEGLDSEASLRYLLSTPSPAVPPGSANLLLNHSGNPALGSARPLSRSSHRSFSRPAKSSSLTQQVSRLGMTE</sequence>
<dbReference type="Proteomes" id="UP000235392">
    <property type="component" value="Unassembled WGS sequence"/>
</dbReference>
<protein>
    <submittedName>
        <fullName evidence="2">Uncharacterized protein</fullName>
    </submittedName>
</protein>